<sequence length="454" mass="46457">MSAPAQDQAQARSRPKMRRAAAAGMAGTMLEYYDFAIYGLAAALVFGPVFFPSTDPAVGVLASFATFGVGFLARPLGGIVFGHLGDRMGRKNILVVTVLMMGLSTVLIGCLPGYDSIGYWGAALLVALRLVQGFAFGGEQSGAILMVAEHAGEGRRGLFSALPGAGLSLGLILGNLAFLAVGQLGQEALLAWGWRIPFWAGGVLVIVGLLIRRTVAESPEFERLKASRQVSRSPILELVRTHPVEILFAVGVQVGVAVTAYIAIAYSLSFAKLQGVPGSLPLIGVLVASALHLVLLPLAGGLSDRIGRLPVHATGVLVLAVMGVLFLPMIAGGTPGLVIGAYVLFYGLGWGVLTGAFPSMLAESFDPAVSYSGLSVAMQLGNIVGGFTPFVATLVVTAWGTGALGIGVTVIVLLSGVSAAALVRRTARRRPGGTAGTGARSVPGAVAAGAEGAR</sequence>
<evidence type="ECO:0000256" key="6">
    <source>
        <dbReference type="ARBA" id="ARBA00023136"/>
    </source>
</evidence>
<dbReference type="Pfam" id="PF07690">
    <property type="entry name" value="MFS_1"/>
    <property type="match status" value="1"/>
</dbReference>
<comment type="subcellular location">
    <subcellularLocation>
        <location evidence="1">Cell membrane</location>
        <topology evidence="1">Multi-pass membrane protein</topology>
    </subcellularLocation>
</comment>
<keyword evidence="6 8" id="KW-0472">Membrane</keyword>
<feature type="compositionally biased region" description="Low complexity" evidence="7">
    <location>
        <begin position="437"/>
        <end position="454"/>
    </location>
</feature>
<dbReference type="InterPro" id="IPR020846">
    <property type="entry name" value="MFS_dom"/>
</dbReference>
<evidence type="ECO:0000313" key="11">
    <source>
        <dbReference type="Proteomes" id="UP000505377"/>
    </source>
</evidence>
<keyword evidence="4 8" id="KW-0812">Transmembrane</keyword>
<dbReference type="Proteomes" id="UP000505377">
    <property type="component" value="Chromosome"/>
</dbReference>
<dbReference type="KEGG" id="pbro:HOP40_26375"/>
<feature type="transmembrane region" description="Helical" evidence="8">
    <location>
        <begin position="398"/>
        <end position="423"/>
    </location>
</feature>
<dbReference type="CDD" id="cd17369">
    <property type="entry name" value="MFS_ShiA_like"/>
    <property type="match status" value="1"/>
</dbReference>
<organism evidence="10 11">
    <name type="scientific">Pseudonocardia broussonetiae</name>
    <dbReference type="NCBI Taxonomy" id="2736640"/>
    <lineage>
        <taxon>Bacteria</taxon>
        <taxon>Bacillati</taxon>
        <taxon>Actinomycetota</taxon>
        <taxon>Actinomycetes</taxon>
        <taxon>Pseudonocardiales</taxon>
        <taxon>Pseudonocardiaceae</taxon>
        <taxon>Pseudonocardia</taxon>
    </lineage>
</organism>
<feature type="transmembrane region" description="Helical" evidence="8">
    <location>
        <begin position="93"/>
        <end position="114"/>
    </location>
</feature>
<feature type="transmembrane region" description="Helical" evidence="8">
    <location>
        <begin position="280"/>
        <end position="299"/>
    </location>
</feature>
<feature type="transmembrane region" description="Helical" evidence="8">
    <location>
        <begin position="192"/>
        <end position="211"/>
    </location>
</feature>
<feature type="region of interest" description="Disordered" evidence="7">
    <location>
        <begin position="430"/>
        <end position="454"/>
    </location>
</feature>
<dbReference type="GO" id="GO:0005886">
    <property type="term" value="C:plasma membrane"/>
    <property type="evidence" value="ECO:0007669"/>
    <property type="project" value="UniProtKB-SubCell"/>
</dbReference>
<evidence type="ECO:0000256" key="3">
    <source>
        <dbReference type="ARBA" id="ARBA00022475"/>
    </source>
</evidence>
<evidence type="ECO:0000256" key="5">
    <source>
        <dbReference type="ARBA" id="ARBA00022989"/>
    </source>
</evidence>
<evidence type="ECO:0000256" key="7">
    <source>
        <dbReference type="SAM" id="MobiDB-lite"/>
    </source>
</evidence>
<proteinExistence type="predicted"/>
<feature type="domain" description="Major facilitator superfamily (MFS) profile" evidence="9">
    <location>
        <begin position="20"/>
        <end position="427"/>
    </location>
</feature>
<feature type="transmembrane region" description="Helical" evidence="8">
    <location>
        <begin position="246"/>
        <end position="268"/>
    </location>
</feature>
<dbReference type="GO" id="GO:0022857">
    <property type="term" value="F:transmembrane transporter activity"/>
    <property type="evidence" value="ECO:0007669"/>
    <property type="project" value="InterPro"/>
</dbReference>
<dbReference type="RefSeq" id="WP_172163319.1">
    <property type="nucleotide sequence ID" value="NZ_CP053564.1"/>
</dbReference>
<feature type="transmembrane region" description="Helical" evidence="8">
    <location>
        <begin position="158"/>
        <end position="180"/>
    </location>
</feature>
<dbReference type="EMBL" id="CP053564">
    <property type="protein sequence ID" value="QJY48867.1"/>
    <property type="molecule type" value="Genomic_DNA"/>
</dbReference>
<dbReference type="SUPFAM" id="SSF103473">
    <property type="entry name" value="MFS general substrate transporter"/>
    <property type="match status" value="1"/>
</dbReference>
<dbReference type="AlphaFoldDB" id="A0A6M6JPJ9"/>
<accession>A0A6M6JPJ9</accession>
<reference evidence="10 11" key="1">
    <citation type="submission" date="2020-05" db="EMBL/GenBank/DDBJ databases">
        <authorList>
            <person name="Mo P."/>
        </authorList>
    </citation>
    <scope>NUCLEOTIDE SEQUENCE [LARGE SCALE GENOMIC DNA]</scope>
    <source>
        <strain evidence="10 11">Gen01</strain>
    </source>
</reference>
<feature type="transmembrane region" description="Helical" evidence="8">
    <location>
        <begin position="337"/>
        <end position="357"/>
    </location>
</feature>
<feature type="transmembrane region" description="Helical" evidence="8">
    <location>
        <begin position="21"/>
        <end position="51"/>
    </location>
</feature>
<feature type="transmembrane region" description="Helical" evidence="8">
    <location>
        <begin position="311"/>
        <end position="331"/>
    </location>
</feature>
<keyword evidence="2" id="KW-0813">Transport</keyword>
<evidence type="ECO:0000256" key="4">
    <source>
        <dbReference type="ARBA" id="ARBA00022692"/>
    </source>
</evidence>
<name>A0A6M6JPJ9_9PSEU</name>
<feature type="transmembrane region" description="Helical" evidence="8">
    <location>
        <begin position="369"/>
        <end position="392"/>
    </location>
</feature>
<dbReference type="PANTHER" id="PTHR43045:SF1">
    <property type="entry name" value="SHIKIMATE TRANSPORTER"/>
    <property type="match status" value="1"/>
</dbReference>
<evidence type="ECO:0000313" key="10">
    <source>
        <dbReference type="EMBL" id="QJY48867.1"/>
    </source>
</evidence>
<dbReference type="PANTHER" id="PTHR43045">
    <property type="entry name" value="SHIKIMATE TRANSPORTER"/>
    <property type="match status" value="1"/>
</dbReference>
<gene>
    <name evidence="10" type="ORF">HOP40_26375</name>
</gene>
<keyword evidence="3" id="KW-1003">Cell membrane</keyword>
<dbReference type="InterPro" id="IPR011701">
    <property type="entry name" value="MFS"/>
</dbReference>
<evidence type="ECO:0000259" key="9">
    <source>
        <dbReference type="PROSITE" id="PS50850"/>
    </source>
</evidence>
<keyword evidence="11" id="KW-1185">Reference proteome</keyword>
<evidence type="ECO:0000256" key="8">
    <source>
        <dbReference type="SAM" id="Phobius"/>
    </source>
</evidence>
<feature type="transmembrane region" description="Helical" evidence="8">
    <location>
        <begin position="57"/>
        <end position="81"/>
    </location>
</feature>
<keyword evidence="5 8" id="KW-1133">Transmembrane helix</keyword>
<dbReference type="InterPro" id="IPR036259">
    <property type="entry name" value="MFS_trans_sf"/>
</dbReference>
<dbReference type="PROSITE" id="PS50850">
    <property type="entry name" value="MFS"/>
    <property type="match status" value="1"/>
</dbReference>
<protein>
    <submittedName>
        <fullName evidence="10">MHS family MFS transporter</fullName>
    </submittedName>
</protein>
<evidence type="ECO:0000256" key="1">
    <source>
        <dbReference type="ARBA" id="ARBA00004651"/>
    </source>
</evidence>
<dbReference type="Gene3D" id="1.20.1250.20">
    <property type="entry name" value="MFS general substrate transporter like domains"/>
    <property type="match status" value="2"/>
</dbReference>
<evidence type="ECO:0000256" key="2">
    <source>
        <dbReference type="ARBA" id="ARBA00022448"/>
    </source>
</evidence>
<feature type="transmembrane region" description="Helical" evidence="8">
    <location>
        <begin position="120"/>
        <end position="137"/>
    </location>
</feature>